<feature type="compositionally biased region" description="Low complexity" evidence="2">
    <location>
        <begin position="511"/>
        <end position="532"/>
    </location>
</feature>
<evidence type="ECO:0000259" key="4">
    <source>
        <dbReference type="Pfam" id="PF03816"/>
    </source>
</evidence>
<dbReference type="InterPro" id="IPR050922">
    <property type="entry name" value="LytR/CpsA/Psr_CW_biosynth"/>
</dbReference>
<feature type="region of interest" description="Disordered" evidence="2">
    <location>
        <begin position="1"/>
        <end position="47"/>
    </location>
</feature>
<gene>
    <name evidence="6" type="ORF">GCM10009760_61290</name>
</gene>
<feature type="domain" description="Cell envelope-related transcriptional attenuator" evidence="4">
    <location>
        <begin position="137"/>
        <end position="297"/>
    </location>
</feature>
<evidence type="ECO:0000256" key="3">
    <source>
        <dbReference type="SAM" id="Phobius"/>
    </source>
</evidence>
<dbReference type="Gene3D" id="3.30.70.2390">
    <property type="match status" value="1"/>
</dbReference>
<evidence type="ECO:0000256" key="1">
    <source>
        <dbReference type="ARBA" id="ARBA00006068"/>
    </source>
</evidence>
<feature type="transmembrane region" description="Helical" evidence="3">
    <location>
        <begin position="51"/>
        <end position="74"/>
    </location>
</feature>
<dbReference type="Gene3D" id="3.40.630.190">
    <property type="entry name" value="LCP protein"/>
    <property type="match status" value="1"/>
</dbReference>
<feature type="compositionally biased region" description="Polar residues" evidence="2">
    <location>
        <begin position="10"/>
        <end position="20"/>
    </location>
</feature>
<reference evidence="6 7" key="1">
    <citation type="journal article" date="2019" name="Int. J. Syst. Evol. Microbiol.">
        <title>The Global Catalogue of Microorganisms (GCM) 10K type strain sequencing project: providing services to taxonomists for standard genome sequencing and annotation.</title>
        <authorList>
            <consortium name="The Broad Institute Genomics Platform"/>
            <consortium name="The Broad Institute Genome Sequencing Center for Infectious Disease"/>
            <person name="Wu L."/>
            <person name="Ma J."/>
        </authorList>
    </citation>
    <scope>NUCLEOTIDE SEQUENCE [LARGE SCALE GENOMIC DNA]</scope>
    <source>
        <strain evidence="6 7">JCM 14560</strain>
    </source>
</reference>
<dbReference type="Pfam" id="PF03816">
    <property type="entry name" value="LytR_cpsA_psr"/>
    <property type="match status" value="1"/>
</dbReference>
<dbReference type="InterPro" id="IPR027381">
    <property type="entry name" value="LytR/CpsA/Psr_C"/>
</dbReference>
<accession>A0ABN3ABQ2</accession>
<evidence type="ECO:0000313" key="6">
    <source>
        <dbReference type="EMBL" id="GAA2158362.1"/>
    </source>
</evidence>
<evidence type="ECO:0000259" key="5">
    <source>
        <dbReference type="Pfam" id="PF13399"/>
    </source>
</evidence>
<keyword evidence="3" id="KW-1133">Transmembrane helix</keyword>
<dbReference type="PANTHER" id="PTHR33392:SF6">
    <property type="entry name" value="POLYISOPRENYL-TEICHOIC ACID--PEPTIDOGLYCAN TEICHOIC ACID TRANSFERASE TAGU"/>
    <property type="match status" value="1"/>
</dbReference>
<feature type="region of interest" description="Disordered" evidence="2">
    <location>
        <begin position="511"/>
        <end position="547"/>
    </location>
</feature>
<sequence length="560" mass="57691">MTDDVEPISGGQSETGSQQLPGGRAAGRRAGNGGAAGRGNRRKRKTGWKRWLKPVAITLGLTLVAGCGAAYLYYQHLNGNIQAGTNNLSDAHGVKTAPNAAGQTPLNILMIGTDSRGSAANVALGGDSADSNRPGLADVQMLLHISADRSNASMVSIPRDVMIDMPACHSEDGKQNYPAQKYVQINEALARGGPGCVVGAWIGLTGLEIDHYMMVDFAGVVSMADAIGGVPVCVNMNMYDRQVPGVGGTGLKLPKGTTSIKGEQALQWLRTRDAWGSDIGRTEAQHMYLSSMMRQLKNSGSLTDPGRLMSLAEAATKALSVDKPIADLTKLYDLGNDLKAVPTDRTTTLTVPVIEDPKNPKARLLLDKPQTDPIWKMLLADTPLDGKAGKGGASSSVSPSASAGATAAAPIRELAKEEVAVTVQNGTTTPNRAADVKNALIDAGFTRAVTLPGNGTSATDTVLTYGSAELAQAQAVAAALGLPSSALKESGSSRTLALVIGADWSSGTTYPASGSAGSSASPGGKASAAPTALPKSVGADTADNEKSCMKVNPQGHIYTY</sequence>
<keyword evidence="3" id="KW-0472">Membrane</keyword>
<dbReference type="PANTHER" id="PTHR33392">
    <property type="entry name" value="POLYISOPRENYL-TEICHOIC ACID--PEPTIDOGLYCAN TEICHOIC ACID TRANSFERASE TAGU"/>
    <property type="match status" value="1"/>
</dbReference>
<dbReference type="EMBL" id="BAAANT010000067">
    <property type="protein sequence ID" value="GAA2158362.1"/>
    <property type="molecule type" value="Genomic_DNA"/>
</dbReference>
<keyword evidence="3" id="KW-0812">Transmembrane</keyword>
<dbReference type="Pfam" id="PF13399">
    <property type="entry name" value="LytR_C"/>
    <property type="match status" value="1"/>
</dbReference>
<protein>
    <submittedName>
        <fullName evidence="6">LCP family protein</fullName>
    </submittedName>
</protein>
<organism evidence="6 7">
    <name type="scientific">Kitasatospora kazusensis</name>
    <dbReference type="NCBI Taxonomy" id="407974"/>
    <lineage>
        <taxon>Bacteria</taxon>
        <taxon>Bacillati</taxon>
        <taxon>Actinomycetota</taxon>
        <taxon>Actinomycetes</taxon>
        <taxon>Kitasatosporales</taxon>
        <taxon>Streptomycetaceae</taxon>
        <taxon>Kitasatospora</taxon>
    </lineage>
</organism>
<evidence type="ECO:0000256" key="2">
    <source>
        <dbReference type="SAM" id="MobiDB-lite"/>
    </source>
</evidence>
<dbReference type="RefSeq" id="WP_344469519.1">
    <property type="nucleotide sequence ID" value="NZ_BAAANT010000067.1"/>
</dbReference>
<comment type="similarity">
    <text evidence="1">Belongs to the LytR/CpsA/Psr (LCP) family.</text>
</comment>
<comment type="caution">
    <text evidence="6">The sequence shown here is derived from an EMBL/GenBank/DDBJ whole genome shotgun (WGS) entry which is preliminary data.</text>
</comment>
<keyword evidence="7" id="KW-1185">Reference proteome</keyword>
<proteinExistence type="inferred from homology"/>
<name>A0ABN3ABQ2_9ACTN</name>
<dbReference type="InterPro" id="IPR004474">
    <property type="entry name" value="LytR_CpsA_psr"/>
</dbReference>
<evidence type="ECO:0000313" key="7">
    <source>
        <dbReference type="Proteomes" id="UP001422759"/>
    </source>
</evidence>
<feature type="domain" description="LytR/CpsA/Psr regulator C-terminal" evidence="5">
    <location>
        <begin position="418"/>
        <end position="504"/>
    </location>
</feature>
<dbReference type="NCBIfam" id="TIGR00350">
    <property type="entry name" value="lytR_cpsA_psr"/>
    <property type="match status" value="1"/>
</dbReference>
<dbReference type="Proteomes" id="UP001422759">
    <property type="component" value="Unassembled WGS sequence"/>
</dbReference>